<evidence type="ECO:0000259" key="5">
    <source>
        <dbReference type="PROSITE" id="PS51194"/>
    </source>
</evidence>
<evidence type="ECO:0000313" key="7">
    <source>
        <dbReference type="Proteomes" id="UP000054560"/>
    </source>
</evidence>
<dbReference type="GO" id="GO:0004386">
    <property type="term" value="F:helicase activity"/>
    <property type="evidence" value="ECO:0007669"/>
    <property type="project" value="UniProtKB-KW"/>
</dbReference>
<keyword evidence="7" id="KW-1185">Reference proteome</keyword>
<dbReference type="AlphaFoldDB" id="A0A0L0FQD1"/>
<evidence type="ECO:0000256" key="3">
    <source>
        <dbReference type="ARBA" id="ARBA00022806"/>
    </source>
</evidence>
<feature type="domain" description="Helicase C-terminal" evidence="5">
    <location>
        <begin position="1"/>
        <end position="138"/>
    </location>
</feature>
<dbReference type="GO" id="GO:0016787">
    <property type="term" value="F:hydrolase activity"/>
    <property type="evidence" value="ECO:0007669"/>
    <property type="project" value="UniProtKB-KW"/>
</dbReference>
<proteinExistence type="predicted"/>
<dbReference type="GO" id="GO:0005634">
    <property type="term" value="C:nucleus"/>
    <property type="evidence" value="ECO:0007669"/>
    <property type="project" value="TreeGrafter"/>
</dbReference>
<dbReference type="EMBL" id="KQ242537">
    <property type="protein sequence ID" value="KNC78208.1"/>
    <property type="molecule type" value="Genomic_DNA"/>
</dbReference>
<evidence type="ECO:0000313" key="6">
    <source>
        <dbReference type="EMBL" id="KNC78208.1"/>
    </source>
</evidence>
<organism evidence="6 7">
    <name type="scientific">Sphaeroforma arctica JP610</name>
    <dbReference type="NCBI Taxonomy" id="667725"/>
    <lineage>
        <taxon>Eukaryota</taxon>
        <taxon>Ichthyosporea</taxon>
        <taxon>Ichthyophonida</taxon>
        <taxon>Sphaeroforma</taxon>
    </lineage>
</organism>
<reference evidence="6 7" key="1">
    <citation type="submission" date="2011-02" db="EMBL/GenBank/DDBJ databases">
        <title>The Genome Sequence of Sphaeroforma arctica JP610.</title>
        <authorList>
            <consortium name="The Broad Institute Genome Sequencing Platform"/>
            <person name="Russ C."/>
            <person name="Cuomo C."/>
            <person name="Young S.K."/>
            <person name="Zeng Q."/>
            <person name="Gargeya S."/>
            <person name="Alvarado L."/>
            <person name="Berlin A."/>
            <person name="Chapman S.B."/>
            <person name="Chen Z."/>
            <person name="Freedman E."/>
            <person name="Gellesch M."/>
            <person name="Goldberg J."/>
            <person name="Griggs A."/>
            <person name="Gujja S."/>
            <person name="Heilman E."/>
            <person name="Heiman D."/>
            <person name="Howarth C."/>
            <person name="Mehta T."/>
            <person name="Neiman D."/>
            <person name="Pearson M."/>
            <person name="Roberts A."/>
            <person name="Saif S."/>
            <person name="Shea T."/>
            <person name="Shenoy N."/>
            <person name="Sisk P."/>
            <person name="Stolte C."/>
            <person name="Sykes S."/>
            <person name="White J."/>
            <person name="Yandava C."/>
            <person name="Burger G."/>
            <person name="Gray M.W."/>
            <person name="Holland P.W.H."/>
            <person name="King N."/>
            <person name="Lang F.B.F."/>
            <person name="Roger A.J."/>
            <person name="Ruiz-Trillo I."/>
            <person name="Haas B."/>
            <person name="Nusbaum C."/>
            <person name="Birren B."/>
        </authorList>
    </citation>
    <scope>NUCLEOTIDE SEQUENCE [LARGE SCALE GENOMIC DNA]</scope>
    <source>
        <strain evidence="6 7">JP610</strain>
    </source>
</reference>
<dbReference type="Gene3D" id="3.40.50.300">
    <property type="entry name" value="P-loop containing nucleotide triphosphate hydrolases"/>
    <property type="match status" value="1"/>
</dbReference>
<keyword evidence="1" id="KW-0547">Nucleotide-binding</keyword>
<dbReference type="RefSeq" id="XP_014152110.1">
    <property type="nucleotide sequence ID" value="XM_014296635.1"/>
</dbReference>
<gene>
    <name evidence="6" type="ORF">SARC_09348</name>
</gene>
<dbReference type="InterPro" id="IPR050496">
    <property type="entry name" value="SNF2_RAD54_helicase_repair"/>
</dbReference>
<evidence type="ECO:0000256" key="4">
    <source>
        <dbReference type="ARBA" id="ARBA00022840"/>
    </source>
</evidence>
<dbReference type="PANTHER" id="PTHR45629">
    <property type="entry name" value="SNF2/RAD54 FAMILY MEMBER"/>
    <property type="match status" value="1"/>
</dbReference>
<dbReference type="GO" id="GO:0007131">
    <property type="term" value="P:reciprocal meiotic recombination"/>
    <property type="evidence" value="ECO:0007669"/>
    <property type="project" value="TreeGrafter"/>
</dbReference>
<name>A0A0L0FQD1_9EUKA</name>
<dbReference type="FunFam" id="3.40.50.300:FF:000332">
    <property type="entry name" value="DNA repair and recombination protein RAD54-like"/>
    <property type="match status" value="1"/>
</dbReference>
<evidence type="ECO:0000256" key="1">
    <source>
        <dbReference type="ARBA" id="ARBA00022741"/>
    </source>
</evidence>
<dbReference type="CDD" id="cd18793">
    <property type="entry name" value="SF2_C_SNF"/>
    <property type="match status" value="1"/>
</dbReference>
<feature type="non-terminal residue" evidence="6">
    <location>
        <position position="1"/>
    </location>
</feature>
<dbReference type="SMART" id="SM00490">
    <property type="entry name" value="HELICc"/>
    <property type="match status" value="1"/>
</dbReference>
<keyword evidence="4" id="KW-0067">ATP-binding</keyword>
<keyword evidence="2" id="KW-0378">Hydrolase</keyword>
<dbReference type="InterPro" id="IPR001650">
    <property type="entry name" value="Helicase_C-like"/>
</dbReference>
<dbReference type="Pfam" id="PF00271">
    <property type="entry name" value="Helicase_C"/>
    <property type="match status" value="1"/>
</dbReference>
<protein>
    <recommendedName>
        <fullName evidence="5">Helicase C-terminal domain-containing protein</fullName>
    </recommendedName>
</protein>
<dbReference type="PROSITE" id="PS51194">
    <property type="entry name" value="HELICASE_CTER"/>
    <property type="match status" value="1"/>
</dbReference>
<dbReference type="PANTHER" id="PTHR45629:SF7">
    <property type="entry name" value="DNA EXCISION REPAIR PROTEIN ERCC-6-RELATED"/>
    <property type="match status" value="1"/>
</dbReference>
<dbReference type="InterPro" id="IPR027417">
    <property type="entry name" value="P-loop_NTPase"/>
</dbReference>
<dbReference type="OrthoDB" id="448448at2759"/>
<keyword evidence="3" id="KW-0347">Helicase</keyword>
<accession>A0A0L0FQD1</accession>
<dbReference type="GO" id="GO:0045003">
    <property type="term" value="P:double-strand break repair via synthesis-dependent strand annealing"/>
    <property type="evidence" value="ECO:0007669"/>
    <property type="project" value="TreeGrafter"/>
</dbReference>
<dbReference type="GO" id="GO:0005524">
    <property type="term" value="F:ATP binding"/>
    <property type="evidence" value="ECO:0007669"/>
    <property type="project" value="UniProtKB-KW"/>
</dbReference>
<dbReference type="InterPro" id="IPR049730">
    <property type="entry name" value="SNF2/RAD54-like_C"/>
</dbReference>
<dbReference type="STRING" id="667725.A0A0L0FQD1"/>
<evidence type="ECO:0000256" key="2">
    <source>
        <dbReference type="ARBA" id="ARBA00022801"/>
    </source>
</evidence>
<sequence length="226" mass="26089">VVLVSNYTQTLDLFEQMCGTRRYQFIRLDGSLSIKKRQKLVDQFNDPEGTTFLFLLSSKAGGCGLNLIGANRLVLFDPDWNPATDLQAMARVWRDGQKKTCFIYRLVSTGSIEEKIFQRQAHKQALSSCVVDEEEDVQRHFAMDDLRDLFKFKPDTICDTHDTFKCKRCVGGMAIRNQAMKTTTDEDLQFDMSMWDHFSVYHKLEDTILKKAAGDIVSFVFHNRFD</sequence>
<dbReference type="SUPFAM" id="SSF52540">
    <property type="entry name" value="P-loop containing nucleoside triphosphate hydrolases"/>
    <property type="match status" value="1"/>
</dbReference>
<dbReference type="GO" id="GO:0015616">
    <property type="term" value="F:DNA translocase activity"/>
    <property type="evidence" value="ECO:0007669"/>
    <property type="project" value="TreeGrafter"/>
</dbReference>
<dbReference type="eggNOG" id="KOG0390">
    <property type="taxonomic scope" value="Eukaryota"/>
</dbReference>
<dbReference type="Proteomes" id="UP000054560">
    <property type="component" value="Unassembled WGS sequence"/>
</dbReference>
<dbReference type="GeneID" id="25909852"/>